<gene>
    <name evidence="1" type="ORF">LMG8520_1451</name>
</gene>
<dbReference type="PATRIC" id="fig|1360.106.peg.958"/>
<evidence type="ECO:0000313" key="1">
    <source>
        <dbReference type="EMBL" id="KSU09551.1"/>
    </source>
</evidence>
<proteinExistence type="predicted"/>
<accession>A0A0V8D850</accession>
<comment type="caution">
    <text evidence="1">The sequence shown here is derived from an EMBL/GenBank/DDBJ whole genome shotgun (WGS) entry which is preliminary data.</text>
</comment>
<organism evidence="1 2">
    <name type="scientific">Lactococcus lactis subsp. lactis</name>
    <name type="common">Streptococcus lactis</name>
    <dbReference type="NCBI Taxonomy" id="1360"/>
    <lineage>
        <taxon>Bacteria</taxon>
        <taxon>Bacillati</taxon>
        <taxon>Bacillota</taxon>
        <taxon>Bacilli</taxon>
        <taxon>Lactobacillales</taxon>
        <taxon>Streptococcaceae</taxon>
        <taxon>Lactococcus</taxon>
    </lineage>
</organism>
<evidence type="ECO:0000313" key="2">
    <source>
        <dbReference type="Proteomes" id="UP000054230"/>
    </source>
</evidence>
<dbReference type="Proteomes" id="UP000054230">
    <property type="component" value="Unassembled WGS sequence"/>
</dbReference>
<dbReference type="AlphaFoldDB" id="A0A0V8D850"/>
<sequence>MILFLLTGFSVSKSEFVLIIFTLARILGKCFLLLTTTRIGLHVIYTRYGSSVSSI</sequence>
<protein>
    <submittedName>
        <fullName evidence="1">Uncharacterized protein</fullName>
    </submittedName>
</protein>
<reference evidence="2" key="1">
    <citation type="submission" date="2015-10" db="EMBL/GenBank/DDBJ databases">
        <title>Draft Genome Sequences of 11 Lactococcus lactis subspecies cremoris strains.</title>
        <authorList>
            <person name="Wels M."/>
            <person name="Backus L."/>
            <person name="Boekhorst J."/>
            <person name="Dijkstra A."/>
            <person name="Beerthuizen M."/>
            <person name="Kelly W."/>
            <person name="Siezen R."/>
            <person name="Bachmann H."/>
            <person name="Van Hijum S."/>
        </authorList>
    </citation>
    <scope>NUCLEOTIDE SEQUENCE [LARGE SCALE GENOMIC DNA]</scope>
    <source>
        <strain evidence="2">LMG8520</strain>
    </source>
</reference>
<dbReference type="EMBL" id="LKLP01000073">
    <property type="protein sequence ID" value="KSU09551.1"/>
    <property type="molecule type" value="Genomic_DNA"/>
</dbReference>
<name>A0A0V8D850_LACLL</name>